<dbReference type="AlphaFoldDB" id="A0A484ARI0"/>
<comment type="caution">
    <text evidence="1">The sequence shown here is derived from an EMBL/GenBank/DDBJ whole genome shotgun (WGS) entry which is preliminary data.</text>
</comment>
<name>A0A484ARI0_DRONA</name>
<reference evidence="1 2" key="1">
    <citation type="journal article" date="2019" name="J. Hered.">
        <title>An Improved Genome Assembly for Drosophila navojoa, the Basal Species in the mojavensis Cluster.</title>
        <authorList>
            <person name="Vanderlinde T."/>
            <person name="Dupim E.G."/>
            <person name="Nazario-Yepiz N.O."/>
            <person name="Carvalho A.B."/>
        </authorList>
    </citation>
    <scope>NUCLEOTIDE SEQUENCE [LARGE SCALE GENOMIC DNA]</scope>
    <source>
        <strain evidence="1">Navoj_Jal97</strain>
        <tissue evidence="1">Whole organism</tissue>
    </source>
</reference>
<accession>A0A484ARI0</accession>
<sequence length="113" mass="12646">MEQEKELELVLELEAGAYQEASFEARQQTSTLPLAAALASWLVCLLKDNSATAAAKWPKKVAEKQLARLCPTVPKDTNNWSKRWGESGGERFLWPDERGSLRLGRDTCNGRVK</sequence>
<gene>
    <name evidence="1" type="ORF">AWZ03_014301</name>
</gene>
<protein>
    <submittedName>
        <fullName evidence="1">Uncharacterized protein</fullName>
    </submittedName>
</protein>
<evidence type="ECO:0000313" key="1">
    <source>
        <dbReference type="EMBL" id="TDG39277.1"/>
    </source>
</evidence>
<proteinExistence type="predicted"/>
<dbReference type="EMBL" id="LSRL02001190">
    <property type="protein sequence ID" value="TDG39277.1"/>
    <property type="molecule type" value="Genomic_DNA"/>
</dbReference>
<organism evidence="1 2">
    <name type="scientific">Drosophila navojoa</name>
    <name type="common">Fruit fly</name>
    <dbReference type="NCBI Taxonomy" id="7232"/>
    <lineage>
        <taxon>Eukaryota</taxon>
        <taxon>Metazoa</taxon>
        <taxon>Ecdysozoa</taxon>
        <taxon>Arthropoda</taxon>
        <taxon>Hexapoda</taxon>
        <taxon>Insecta</taxon>
        <taxon>Pterygota</taxon>
        <taxon>Neoptera</taxon>
        <taxon>Endopterygota</taxon>
        <taxon>Diptera</taxon>
        <taxon>Brachycera</taxon>
        <taxon>Muscomorpha</taxon>
        <taxon>Ephydroidea</taxon>
        <taxon>Drosophilidae</taxon>
        <taxon>Drosophila</taxon>
    </lineage>
</organism>
<keyword evidence="2" id="KW-1185">Reference proteome</keyword>
<dbReference type="Proteomes" id="UP000295192">
    <property type="component" value="Unassembled WGS sequence"/>
</dbReference>
<evidence type="ECO:0000313" key="2">
    <source>
        <dbReference type="Proteomes" id="UP000295192"/>
    </source>
</evidence>